<feature type="transmembrane region" description="Helical" evidence="8">
    <location>
        <begin position="403"/>
        <end position="425"/>
    </location>
</feature>
<dbReference type="GO" id="GO:0022857">
    <property type="term" value="F:transmembrane transporter activity"/>
    <property type="evidence" value="ECO:0007669"/>
    <property type="project" value="InterPro"/>
</dbReference>
<evidence type="ECO:0000256" key="5">
    <source>
        <dbReference type="ARBA" id="ARBA00022989"/>
    </source>
</evidence>
<dbReference type="STRING" id="386301.SAMN05216282_1039"/>
<evidence type="ECO:0000256" key="1">
    <source>
        <dbReference type="ARBA" id="ARBA00004141"/>
    </source>
</evidence>
<keyword evidence="10" id="KW-1185">Reference proteome</keyword>
<feature type="transmembrane region" description="Helical" evidence="8">
    <location>
        <begin position="63"/>
        <end position="83"/>
    </location>
</feature>
<feature type="transmembrane region" description="Helical" evidence="8">
    <location>
        <begin position="287"/>
        <end position="318"/>
    </location>
</feature>
<evidence type="ECO:0000313" key="9">
    <source>
        <dbReference type="EMBL" id="SDK12109.1"/>
    </source>
</evidence>
<dbReference type="GO" id="GO:0005886">
    <property type="term" value="C:plasma membrane"/>
    <property type="evidence" value="ECO:0007669"/>
    <property type="project" value="TreeGrafter"/>
</dbReference>
<feature type="transmembrane region" description="Helical" evidence="8">
    <location>
        <begin position="247"/>
        <end position="267"/>
    </location>
</feature>
<proteinExistence type="inferred from homology"/>
<dbReference type="PIRSF" id="PIRSF002744">
    <property type="entry name" value="Pur-cyt_permease"/>
    <property type="match status" value="1"/>
</dbReference>
<comment type="similarity">
    <text evidence="2 7">Belongs to the purine-cytosine permease (2.A.39) family.</text>
</comment>
<dbReference type="InterPro" id="IPR001248">
    <property type="entry name" value="Pur-cyt_permease"/>
</dbReference>
<keyword evidence="6 7" id="KW-0472">Membrane</keyword>
<keyword evidence="3 7" id="KW-0813">Transport</keyword>
<evidence type="ECO:0000256" key="7">
    <source>
        <dbReference type="PIRNR" id="PIRNR002744"/>
    </source>
</evidence>
<feature type="transmembrane region" description="Helical" evidence="8">
    <location>
        <begin position="330"/>
        <end position="351"/>
    </location>
</feature>
<feature type="transmembrane region" description="Helical" evidence="8">
    <location>
        <begin position="357"/>
        <end position="382"/>
    </location>
</feature>
<evidence type="ECO:0000256" key="4">
    <source>
        <dbReference type="ARBA" id="ARBA00022692"/>
    </source>
</evidence>
<feature type="transmembrane region" description="Helical" evidence="8">
    <location>
        <begin position="169"/>
        <end position="190"/>
    </location>
</feature>
<feature type="transmembrane region" description="Helical" evidence="8">
    <location>
        <begin position="37"/>
        <end position="57"/>
    </location>
</feature>
<dbReference type="PANTHER" id="PTHR31806:SF1">
    <property type="entry name" value="PURINE-CYTOSINE PERMEASE FCY2-RELATED"/>
    <property type="match status" value="1"/>
</dbReference>
<dbReference type="Proteomes" id="UP000198701">
    <property type="component" value="Unassembled WGS sequence"/>
</dbReference>
<evidence type="ECO:0000313" key="10">
    <source>
        <dbReference type="Proteomes" id="UP000198701"/>
    </source>
</evidence>
<dbReference type="Pfam" id="PF02133">
    <property type="entry name" value="Transp_cyt_pur"/>
    <property type="match status" value="1"/>
</dbReference>
<comment type="subcellular location">
    <subcellularLocation>
        <location evidence="1">Membrane</location>
        <topology evidence="1">Multi-pass membrane protein</topology>
    </subcellularLocation>
</comment>
<feature type="transmembrane region" description="Helical" evidence="8">
    <location>
        <begin position="205"/>
        <end position="226"/>
    </location>
</feature>
<keyword evidence="4 8" id="KW-0812">Transmembrane</keyword>
<feature type="transmembrane region" description="Helical" evidence="8">
    <location>
        <begin position="104"/>
        <end position="123"/>
    </location>
</feature>
<dbReference type="RefSeq" id="WP_092321753.1">
    <property type="nucleotide sequence ID" value="NZ_FNFU01000003.1"/>
</dbReference>
<dbReference type="EMBL" id="FNFU01000003">
    <property type="protein sequence ID" value="SDK12109.1"/>
    <property type="molecule type" value="Genomic_DNA"/>
</dbReference>
<feature type="transmembrane region" description="Helical" evidence="8">
    <location>
        <begin position="143"/>
        <end position="162"/>
    </location>
</feature>
<feature type="transmembrane region" description="Helical" evidence="8">
    <location>
        <begin position="431"/>
        <end position="456"/>
    </location>
</feature>
<keyword evidence="5 8" id="KW-1133">Transmembrane helix</keyword>
<accession>A0A1G8ZAL9</accession>
<gene>
    <name evidence="9" type="ORF">SAMN05216282_1039</name>
</gene>
<organism evidence="9 10">
    <name type="scientific">Cryobacterium psychrotolerans</name>
    <dbReference type="NCBI Taxonomy" id="386301"/>
    <lineage>
        <taxon>Bacteria</taxon>
        <taxon>Bacillati</taxon>
        <taxon>Actinomycetota</taxon>
        <taxon>Actinomycetes</taxon>
        <taxon>Micrococcales</taxon>
        <taxon>Microbacteriaceae</taxon>
        <taxon>Cryobacterium</taxon>
    </lineage>
</organism>
<dbReference type="PANTHER" id="PTHR31806">
    <property type="entry name" value="PURINE-CYTOSINE PERMEASE FCY2-RELATED"/>
    <property type="match status" value="1"/>
</dbReference>
<sequence length="484" mass="52114">MTTTRSDSTLIGQIEVRSIDYVPAHERKGKLTDQATIWFAGSAHLLSMATGALGIVMGLNLGWTLIALVVGTVVGTAPVASHATQGPHLGLPQMIQSRPQFGRYGALAIWLMAIVVYWGYIVFGGNLLGATAEELGGGSAPTWAIITGLVAVALAIFGYHWLHVAQRYISVALIIALVIYILGLFANGAIPASSWDLSSATFKPAAFFTAVSAAAAYQLSWAFFVSDYSRYMPASTHKAKIMTWTSLGLFFGVFSFEAVGAICMALLPDEYFITSLSQTGDSVFAGLGPIMLVLGGLGLLGLMAMCVYGGSLTIITAIDSVRSVVPTRRIRIVTILMVGLTATVAGAYMPADFLNTSFATILVVLSYLMAPWTAINLTDFFLVRRGHYSIREMFSRTGIYSNWNWRGIGAYVLTFVIMIPFMYLSFYQGPIALALGGVDVAFFVGIPIGGLIYWILCRGMDLDAERKIIESADRDLDSFAAPIE</sequence>
<evidence type="ECO:0000256" key="3">
    <source>
        <dbReference type="ARBA" id="ARBA00022448"/>
    </source>
</evidence>
<name>A0A1G8ZAL9_9MICO</name>
<evidence type="ECO:0000256" key="8">
    <source>
        <dbReference type="SAM" id="Phobius"/>
    </source>
</evidence>
<dbReference type="AlphaFoldDB" id="A0A1G8ZAL9"/>
<evidence type="ECO:0000256" key="6">
    <source>
        <dbReference type="ARBA" id="ARBA00023136"/>
    </source>
</evidence>
<reference evidence="9 10" key="1">
    <citation type="submission" date="2016-10" db="EMBL/GenBank/DDBJ databases">
        <authorList>
            <person name="de Groot N.N."/>
        </authorList>
    </citation>
    <scope>NUCLEOTIDE SEQUENCE [LARGE SCALE GENOMIC DNA]</scope>
    <source>
        <strain evidence="9 10">CGMCC 1.5382</strain>
    </source>
</reference>
<dbReference type="OrthoDB" id="9809167at2"/>
<dbReference type="Gene3D" id="1.10.4160.10">
    <property type="entry name" value="Hydantoin permease"/>
    <property type="match status" value="1"/>
</dbReference>
<protein>
    <submittedName>
        <fullName evidence="9">Purine-cytosine permease</fullName>
    </submittedName>
</protein>
<evidence type="ECO:0000256" key="2">
    <source>
        <dbReference type="ARBA" id="ARBA00008974"/>
    </source>
</evidence>
<dbReference type="InterPro" id="IPR026030">
    <property type="entry name" value="Pur-cyt_permease_Fcy2/21/22"/>
</dbReference>